<dbReference type="SUPFAM" id="SSF57667">
    <property type="entry name" value="beta-beta-alpha zinc fingers"/>
    <property type="match status" value="1"/>
</dbReference>
<organism evidence="2 3">
    <name type="scientific">Angomonas deanei</name>
    <dbReference type="NCBI Taxonomy" id="59799"/>
    <lineage>
        <taxon>Eukaryota</taxon>
        <taxon>Discoba</taxon>
        <taxon>Euglenozoa</taxon>
        <taxon>Kinetoplastea</taxon>
        <taxon>Metakinetoplastina</taxon>
        <taxon>Trypanosomatida</taxon>
        <taxon>Trypanosomatidae</taxon>
        <taxon>Strigomonadinae</taxon>
        <taxon>Angomonas</taxon>
    </lineage>
</organism>
<evidence type="ECO:0000259" key="1">
    <source>
        <dbReference type="PROSITE" id="PS00028"/>
    </source>
</evidence>
<gene>
    <name evidence="2" type="ORF">ADEAN_000085500</name>
</gene>
<dbReference type="InterPro" id="IPR036236">
    <property type="entry name" value="Znf_C2H2_sf"/>
</dbReference>
<keyword evidence="3" id="KW-1185">Reference proteome</keyword>
<dbReference type="InterPro" id="IPR013087">
    <property type="entry name" value="Znf_C2H2_type"/>
</dbReference>
<dbReference type="AlphaFoldDB" id="S9V1H5"/>
<sequence>MWRFSGRLLAPVTTVNSTTASAGGRLIRIRKKSKWIDRRSTRIPHNGKDTWQFGEQPSCALCHVRFRYKQDYETHKESDLHQNRLRWVETMKWWKETGEPSFLKESEDQWKWFEEKVLPDKCKELCCSLEEGRRLFKTATMIEDPDWHRAIQYPTVKQEVKEPRDQRWPASPKW</sequence>
<feature type="domain" description="C2H2-type" evidence="1">
    <location>
        <begin position="59"/>
        <end position="81"/>
    </location>
</feature>
<evidence type="ECO:0000313" key="2">
    <source>
        <dbReference type="EMBL" id="CAD2213414.1"/>
    </source>
</evidence>
<dbReference type="Proteomes" id="UP000515908">
    <property type="component" value="Chromosome 01"/>
</dbReference>
<dbReference type="OrthoDB" id="275564at2759"/>
<protein>
    <recommendedName>
        <fullName evidence="1">C2H2-type domain-containing protein</fullName>
    </recommendedName>
</protein>
<dbReference type="EMBL" id="LR877145">
    <property type="protein sequence ID" value="CAD2213414.1"/>
    <property type="molecule type" value="Genomic_DNA"/>
</dbReference>
<evidence type="ECO:0000313" key="3">
    <source>
        <dbReference type="Proteomes" id="UP000515908"/>
    </source>
</evidence>
<accession>S9V1H5</accession>
<name>S9V1H5_9TRYP</name>
<dbReference type="VEuPathDB" id="TriTrypDB:ADEAN_000085500"/>
<reference evidence="2 3" key="1">
    <citation type="submission" date="2020-08" db="EMBL/GenBank/DDBJ databases">
        <authorList>
            <person name="Newling K."/>
            <person name="Davey J."/>
            <person name="Forrester S."/>
        </authorList>
    </citation>
    <scope>NUCLEOTIDE SEQUENCE [LARGE SCALE GENOMIC DNA]</scope>
    <source>
        <strain evidence="3">Crithidia deanei Carvalho (ATCC PRA-265)</strain>
    </source>
</reference>
<proteinExistence type="predicted"/>
<dbReference type="PROSITE" id="PS00028">
    <property type="entry name" value="ZINC_FINGER_C2H2_1"/>
    <property type="match status" value="1"/>
</dbReference>